<dbReference type="GO" id="GO:0006325">
    <property type="term" value="P:chromatin organization"/>
    <property type="evidence" value="ECO:0007669"/>
    <property type="project" value="UniProtKB-KW"/>
</dbReference>
<dbReference type="GO" id="GO:0003677">
    <property type="term" value="F:DNA binding"/>
    <property type="evidence" value="ECO:0007669"/>
    <property type="project" value="UniProtKB-KW"/>
</dbReference>
<keyword evidence="4" id="KW-0678">Repressor</keyword>
<dbReference type="PANTHER" id="PTHR16243">
    <property type="entry name" value="BTG3-ASSOCIATED NUCLEAR PROTEIN BANP"/>
    <property type="match status" value="1"/>
</dbReference>
<dbReference type="Proteomes" id="UP000499080">
    <property type="component" value="Unassembled WGS sequence"/>
</dbReference>
<proteinExistence type="inferred from homology"/>
<dbReference type="GO" id="GO:0005634">
    <property type="term" value="C:nucleus"/>
    <property type="evidence" value="ECO:0007669"/>
    <property type="project" value="UniProtKB-SubCell"/>
</dbReference>
<dbReference type="Pfam" id="PF10523">
    <property type="entry name" value="BEN"/>
    <property type="match status" value="1"/>
</dbReference>
<feature type="coiled-coil region" evidence="12">
    <location>
        <begin position="66"/>
        <end position="93"/>
    </location>
</feature>
<accession>A0A4Y2IBF5</accession>
<dbReference type="PROSITE" id="PS51457">
    <property type="entry name" value="BEN"/>
    <property type="match status" value="1"/>
</dbReference>
<keyword evidence="7 12" id="KW-0175">Coiled coil</keyword>
<comment type="caution">
    <text evidence="15">The sequence shown here is derived from an EMBL/GenBank/DDBJ whole genome shotgun (WGS) entry which is preliminary data.</text>
</comment>
<keyword evidence="9" id="KW-0804">Transcription</keyword>
<evidence type="ECO:0000256" key="2">
    <source>
        <dbReference type="ARBA" id="ARBA00009735"/>
    </source>
</evidence>
<feature type="domain" description="BEN" evidence="14">
    <location>
        <begin position="155"/>
        <end position="251"/>
    </location>
</feature>
<evidence type="ECO:0000256" key="4">
    <source>
        <dbReference type="ARBA" id="ARBA00022491"/>
    </source>
</evidence>
<dbReference type="GO" id="GO:0042177">
    <property type="term" value="P:negative regulation of protein catabolic process"/>
    <property type="evidence" value="ECO:0007669"/>
    <property type="project" value="TreeGrafter"/>
</dbReference>
<evidence type="ECO:0000256" key="7">
    <source>
        <dbReference type="ARBA" id="ARBA00023054"/>
    </source>
</evidence>
<organism evidence="15 16">
    <name type="scientific">Araneus ventricosus</name>
    <name type="common">Orbweaver spider</name>
    <name type="synonym">Epeira ventricosa</name>
    <dbReference type="NCBI Taxonomy" id="182803"/>
    <lineage>
        <taxon>Eukaryota</taxon>
        <taxon>Metazoa</taxon>
        <taxon>Ecdysozoa</taxon>
        <taxon>Arthropoda</taxon>
        <taxon>Chelicerata</taxon>
        <taxon>Arachnida</taxon>
        <taxon>Araneae</taxon>
        <taxon>Araneomorphae</taxon>
        <taxon>Entelegynae</taxon>
        <taxon>Araneoidea</taxon>
        <taxon>Araneidae</taxon>
        <taxon>Araneus</taxon>
    </lineage>
</organism>
<evidence type="ECO:0000256" key="1">
    <source>
        <dbReference type="ARBA" id="ARBA00004123"/>
    </source>
</evidence>
<comment type="similarity">
    <text evidence="2">Belongs to the BANP/SMAR1 family.</text>
</comment>
<sequence>MPILEMTDIPAVVYIKARRLDGPALSKSEHNRDASMEPAVKKLKISRLLENDKDHESLKDFLINFNKEITKKLDTIERQVDILSENYDILGKKVDDLSLIVSKQIETLGAIAVNGDHVLSENGAVPVSSKVTFITLNREEDYPNGTWLGDPDNPERRVRCHITPTELFHIHATCTTAEKMALTLLDYLFDRETQACSNISGMGKHKKKQLNPLYVYGMKCHLNFNFGVTEHDWNKIKQNLDSKCRTAFRRKIKGLPLTPKGTHQSNPSHSGEKEARQDDLHFSDSISQNSIVNSDLGEQLSNESITFQIIKSENEAHLLERAIKEAKGDFQILHATAEEVAEIQQTHSLQLS</sequence>
<evidence type="ECO:0000256" key="6">
    <source>
        <dbReference type="ARBA" id="ARBA00023015"/>
    </source>
</evidence>
<dbReference type="PANTHER" id="PTHR16243:SF2">
    <property type="entry name" value="PROTEIN BANP"/>
    <property type="match status" value="1"/>
</dbReference>
<reference evidence="15 16" key="1">
    <citation type="journal article" date="2019" name="Sci. Rep.">
        <title>Orb-weaving spider Araneus ventricosus genome elucidates the spidroin gene catalogue.</title>
        <authorList>
            <person name="Kono N."/>
            <person name="Nakamura H."/>
            <person name="Ohtoshi R."/>
            <person name="Moran D.A.P."/>
            <person name="Shinohara A."/>
            <person name="Yoshida Y."/>
            <person name="Fujiwara M."/>
            <person name="Mori M."/>
            <person name="Tomita M."/>
            <person name="Arakawa K."/>
        </authorList>
    </citation>
    <scope>NUCLEOTIDE SEQUENCE [LARGE SCALE GENOMIC DNA]</scope>
</reference>
<evidence type="ECO:0000256" key="11">
    <source>
        <dbReference type="ARBA" id="ARBA00023306"/>
    </source>
</evidence>
<keyword evidence="11" id="KW-0131">Cell cycle</keyword>
<dbReference type="Gene3D" id="1.10.10.2590">
    <property type="entry name" value="BEN domain"/>
    <property type="match status" value="1"/>
</dbReference>
<evidence type="ECO:0000256" key="13">
    <source>
        <dbReference type="SAM" id="MobiDB-lite"/>
    </source>
</evidence>
<name>A0A4Y2IBF5_ARAVE</name>
<evidence type="ECO:0000256" key="9">
    <source>
        <dbReference type="ARBA" id="ARBA00023163"/>
    </source>
</evidence>
<dbReference type="SMART" id="SM01025">
    <property type="entry name" value="BEN"/>
    <property type="match status" value="1"/>
</dbReference>
<gene>
    <name evidence="15" type="primary">BANP_0</name>
    <name evidence="15" type="ORF">AVEN_89852_1</name>
</gene>
<dbReference type="GO" id="GO:0034504">
    <property type="term" value="P:protein localization to nucleus"/>
    <property type="evidence" value="ECO:0007669"/>
    <property type="project" value="TreeGrafter"/>
</dbReference>
<keyword evidence="8" id="KW-0238">DNA-binding</keyword>
<dbReference type="EMBL" id="BGPR01002529">
    <property type="protein sequence ID" value="GBM74974.1"/>
    <property type="molecule type" value="Genomic_DNA"/>
</dbReference>
<feature type="region of interest" description="Disordered" evidence="13">
    <location>
        <begin position="255"/>
        <end position="278"/>
    </location>
</feature>
<evidence type="ECO:0000256" key="5">
    <source>
        <dbReference type="ARBA" id="ARBA00022853"/>
    </source>
</evidence>
<dbReference type="AlphaFoldDB" id="A0A4Y2IBF5"/>
<keyword evidence="5" id="KW-0156">Chromatin regulator</keyword>
<protein>
    <recommendedName>
        <fullName evidence="3">Protein BANP</fullName>
    </recommendedName>
</protein>
<comment type="subcellular location">
    <subcellularLocation>
        <location evidence="1">Nucleus</location>
    </subcellularLocation>
</comment>
<evidence type="ECO:0000256" key="8">
    <source>
        <dbReference type="ARBA" id="ARBA00023125"/>
    </source>
</evidence>
<dbReference type="InterPro" id="IPR042343">
    <property type="entry name" value="BANP"/>
</dbReference>
<keyword evidence="6" id="KW-0805">Transcription regulation</keyword>
<dbReference type="InterPro" id="IPR018379">
    <property type="entry name" value="BEN_domain"/>
</dbReference>
<evidence type="ECO:0000256" key="12">
    <source>
        <dbReference type="SAM" id="Coils"/>
    </source>
</evidence>
<keyword evidence="16" id="KW-1185">Reference proteome</keyword>
<evidence type="ECO:0000256" key="3">
    <source>
        <dbReference type="ARBA" id="ARBA00015794"/>
    </source>
</evidence>
<evidence type="ECO:0000256" key="10">
    <source>
        <dbReference type="ARBA" id="ARBA00023242"/>
    </source>
</evidence>
<dbReference type="OrthoDB" id="10052653at2759"/>
<keyword evidence="10" id="KW-0539">Nucleus</keyword>
<evidence type="ECO:0000259" key="14">
    <source>
        <dbReference type="PROSITE" id="PS51457"/>
    </source>
</evidence>
<evidence type="ECO:0000313" key="16">
    <source>
        <dbReference type="Proteomes" id="UP000499080"/>
    </source>
</evidence>
<evidence type="ECO:0000313" key="15">
    <source>
        <dbReference type="EMBL" id="GBM74974.1"/>
    </source>
</evidence>